<dbReference type="EMBL" id="CP024985">
    <property type="protein sequence ID" value="ATZ23636.1"/>
    <property type="molecule type" value="Genomic_DNA"/>
</dbReference>
<sequence>MSGRKRIQVDESEWYRLQRNAQKLKEVQRNLPRLIDDVRKQTRADIDRTFGRVEERQRRHEEVVRGLSEQTRQLEADTSRRLREQARELHRTLDETAGRIQEDSRRQLAAHQEAVRREIAAERAERRAETARLSAEIDVMKQDRARAEETVRTWLSDSRAMAGLIERSLPHERYAPGELDRLTRRLSTAEQNASHGRFDAALAVVQETYHSLSELRLDIEQRELERSWAQTAAVEALVRIGKLIEGNRERPVLGADGRSLPGYTLDVTYWSAGELDELGQETERALARARDDGTDTGELHALRERAPGLEGALGETVERAGMRQLASQIRVNLADAVAQTLSDYAFYDLVDSEYQDADPRGAYYAKLRHDNGNEIVLDISQAVQDEGECVIRVHSYDHDVTAEADLTARARAIGQGLAAEGHQVSEPVSEKGDPDPLLRDIERHRARQQPRPGTA</sequence>
<gene>
    <name evidence="2" type="ORF">SLAV_08830</name>
</gene>
<evidence type="ECO:0000313" key="2">
    <source>
        <dbReference type="EMBL" id="ATZ23636.1"/>
    </source>
</evidence>
<dbReference type="AlphaFoldDB" id="A0A2K8PA77"/>
<dbReference type="Proteomes" id="UP000231791">
    <property type="component" value="Chromosome"/>
</dbReference>
<proteinExistence type="predicted"/>
<feature type="region of interest" description="Disordered" evidence="1">
    <location>
        <begin position="417"/>
        <end position="455"/>
    </location>
</feature>
<organism evidence="2 3">
    <name type="scientific">Streptomyces lavendulae subsp. lavendulae</name>
    <dbReference type="NCBI Taxonomy" id="58340"/>
    <lineage>
        <taxon>Bacteria</taxon>
        <taxon>Bacillati</taxon>
        <taxon>Actinomycetota</taxon>
        <taxon>Actinomycetes</taxon>
        <taxon>Kitasatosporales</taxon>
        <taxon>Streptomycetaceae</taxon>
        <taxon>Streptomyces</taxon>
    </lineage>
</organism>
<dbReference type="OrthoDB" id="3462345at2"/>
<name>A0A2K8PA77_STRLA</name>
<protein>
    <submittedName>
        <fullName evidence="2">Uncharacterized protein</fullName>
    </submittedName>
</protein>
<evidence type="ECO:0000256" key="1">
    <source>
        <dbReference type="SAM" id="MobiDB-lite"/>
    </source>
</evidence>
<keyword evidence="3" id="KW-1185">Reference proteome</keyword>
<evidence type="ECO:0000313" key="3">
    <source>
        <dbReference type="Proteomes" id="UP000231791"/>
    </source>
</evidence>
<feature type="compositionally biased region" description="Basic and acidic residues" evidence="1">
    <location>
        <begin position="428"/>
        <end position="443"/>
    </location>
</feature>
<dbReference type="KEGG" id="slx:SLAV_08830"/>
<accession>A0A2K8PA77</accession>
<reference evidence="2 3" key="1">
    <citation type="submission" date="2017-11" db="EMBL/GenBank/DDBJ databases">
        <title>Complete genome sequence of Streptomyces lavendulae subsp. lavendulae CCM 3239 (formerly 'Streptomyces aureofaciens CCM 3239'), the producer of the angucycline-type antibiotic auricin.</title>
        <authorList>
            <person name="Busche T."/>
            <person name="Novakova R."/>
            <person name="Al'Dilaimi A."/>
            <person name="Homerova D."/>
            <person name="Feckova L."/>
            <person name="Rezuchova B."/>
            <person name="Mingyar E."/>
            <person name="Csolleiova D."/>
            <person name="Bekeova C."/>
            <person name="Winkler A."/>
            <person name="Sevcikova B."/>
            <person name="Kalinowski J."/>
            <person name="Kormanec J."/>
            <person name="Ruckert C."/>
        </authorList>
    </citation>
    <scope>NUCLEOTIDE SEQUENCE [LARGE SCALE GENOMIC DNA]</scope>
    <source>
        <strain evidence="2 3">CCM 3239</strain>
    </source>
</reference>
<dbReference type="RefSeq" id="WP_030237579.1">
    <property type="nucleotide sequence ID" value="NZ_CP024985.1"/>
</dbReference>
<dbReference type="GeneID" id="49382841"/>